<gene>
    <name evidence="1" type="ORF">TGBR9_314080</name>
</gene>
<name>A0A2T6J1S0_TOXGO</name>
<dbReference type="VEuPathDB" id="ToxoDB:TGBR9_314080"/>
<dbReference type="Proteomes" id="UP000244488">
    <property type="component" value="Unassembled WGS sequence"/>
</dbReference>
<sequence>MVKVGKEYTEPQLCWIAESMYSYKATRDSKTSIVTREYFGTLPFDVELQPPSDGGIYNDEEKTIVFEDVQKQQRTVRCIFPLRMWKHKVFLAAE</sequence>
<comment type="caution">
    <text evidence="1">The sequence shown here is derived from an EMBL/GenBank/DDBJ whole genome shotgun (WGS) entry which is preliminary data.</text>
</comment>
<organism evidence="1 2">
    <name type="scientific">Toxoplasma gondii TgCATBr9</name>
    <dbReference type="NCBI Taxonomy" id="943120"/>
    <lineage>
        <taxon>Eukaryota</taxon>
        <taxon>Sar</taxon>
        <taxon>Alveolata</taxon>
        <taxon>Apicomplexa</taxon>
        <taxon>Conoidasida</taxon>
        <taxon>Coccidia</taxon>
        <taxon>Eucoccidiorida</taxon>
        <taxon>Eimeriorina</taxon>
        <taxon>Sarcocystidae</taxon>
        <taxon>Toxoplasma</taxon>
    </lineage>
</organism>
<evidence type="ECO:0000313" key="2">
    <source>
        <dbReference type="Proteomes" id="UP000244488"/>
    </source>
</evidence>
<dbReference type="AlphaFoldDB" id="A0A2T6J1S0"/>
<proteinExistence type="predicted"/>
<protein>
    <submittedName>
        <fullName evidence="1">Uncharacterized protein</fullName>
    </submittedName>
</protein>
<dbReference type="EMBL" id="AFHV02000524">
    <property type="protein sequence ID" value="PUA91529.1"/>
    <property type="molecule type" value="Genomic_DNA"/>
</dbReference>
<accession>A0A2T6J1S0</accession>
<evidence type="ECO:0000313" key="1">
    <source>
        <dbReference type="EMBL" id="PUA91529.1"/>
    </source>
</evidence>
<reference evidence="1 2" key="1">
    <citation type="journal article" date="2016" name="Nat. Commun.">
        <title>Local admixture of amplified and diversified secreted pathogenesis determinants shapes mosaic Toxoplasma gondii genomes.</title>
        <authorList>
            <person name="Lorenzi H."/>
            <person name="Khan A."/>
            <person name="Behnke M.S."/>
            <person name="Namasivayam S."/>
            <person name="Swapna L.S."/>
            <person name="Hadjithomas M."/>
            <person name="Karamycheva S."/>
            <person name="Pinney D."/>
            <person name="Brunk B.P."/>
            <person name="Ajioka J.W."/>
            <person name="Ajzenberg D."/>
            <person name="Boothroyd J.C."/>
            <person name="Boyle J.P."/>
            <person name="Darde M.L."/>
            <person name="Diaz-Miranda M.A."/>
            <person name="Dubey J.P."/>
            <person name="Fritz H.M."/>
            <person name="Gennari S.M."/>
            <person name="Gregory B.D."/>
            <person name="Kim K."/>
            <person name="Saeij J.P."/>
            <person name="Su C."/>
            <person name="White M.W."/>
            <person name="Zhu X.Q."/>
            <person name="Howe D.K."/>
            <person name="Rosenthal B.M."/>
            <person name="Grigg M.E."/>
            <person name="Parkinson J."/>
            <person name="Liu L."/>
            <person name="Kissinger J.C."/>
            <person name="Roos D.S."/>
            <person name="Sibley L.D."/>
        </authorList>
    </citation>
    <scope>NUCLEOTIDE SEQUENCE [LARGE SCALE GENOMIC DNA]</scope>
    <source>
        <strain evidence="1 2">TgCATBr9</strain>
    </source>
</reference>